<dbReference type="PATRIC" id="fig|1379.3.peg.1498"/>
<comment type="caution">
    <text evidence="2">The sequence shown here is derived from an EMBL/GenBank/DDBJ whole genome shotgun (WGS) entry which is preliminary data.</text>
</comment>
<dbReference type="STRING" id="1379.HMPREF3186_01510"/>
<keyword evidence="1" id="KW-0812">Transmembrane</keyword>
<organism evidence="2 3">
    <name type="scientific">Gemella haemolysans</name>
    <dbReference type="NCBI Taxonomy" id="1379"/>
    <lineage>
        <taxon>Bacteria</taxon>
        <taxon>Bacillati</taxon>
        <taxon>Bacillota</taxon>
        <taxon>Bacilli</taxon>
        <taxon>Bacillales</taxon>
        <taxon>Gemellaceae</taxon>
        <taxon>Gemella</taxon>
    </lineage>
</organism>
<gene>
    <name evidence="2" type="ORF">HMPREF3186_01510</name>
</gene>
<reference evidence="3" key="1">
    <citation type="submission" date="2016-01" db="EMBL/GenBank/DDBJ databases">
        <authorList>
            <person name="Mitreva M."/>
            <person name="Pepin K.H."/>
            <person name="Mihindukulasuriya K.A."/>
            <person name="Fulton R."/>
            <person name="Fronick C."/>
            <person name="O'Laughlin M."/>
            <person name="Miner T."/>
            <person name="Herter B."/>
            <person name="Rosa B.A."/>
            <person name="Cordes M."/>
            <person name="Tomlinson C."/>
            <person name="Wollam A."/>
            <person name="Palsikar V.B."/>
            <person name="Mardis E.R."/>
            <person name="Wilson R.K."/>
        </authorList>
    </citation>
    <scope>NUCLEOTIDE SEQUENCE [LARGE SCALE GENOMIC DNA]</scope>
    <source>
        <strain evidence="3">DNF01167</strain>
    </source>
</reference>
<name>A0A133ZRB2_9BACL</name>
<dbReference type="EMBL" id="LSDC01000107">
    <property type="protein sequence ID" value="KXB57960.1"/>
    <property type="molecule type" value="Genomic_DNA"/>
</dbReference>
<proteinExistence type="predicted"/>
<evidence type="ECO:0000313" key="3">
    <source>
        <dbReference type="Proteomes" id="UP000070355"/>
    </source>
</evidence>
<evidence type="ECO:0000256" key="1">
    <source>
        <dbReference type="SAM" id="Phobius"/>
    </source>
</evidence>
<keyword evidence="1" id="KW-0472">Membrane</keyword>
<feature type="transmembrane region" description="Helical" evidence="1">
    <location>
        <begin position="12"/>
        <end position="29"/>
    </location>
</feature>
<evidence type="ECO:0000313" key="2">
    <source>
        <dbReference type="EMBL" id="KXB57960.1"/>
    </source>
</evidence>
<dbReference type="AlphaFoldDB" id="A0A133ZRB2"/>
<accession>A0A133ZRB2</accession>
<sequence>MLNTKKIKKRYFIFLVFYLLFGALINFSFDEVVSPDFTHKYKTILFVFNFIFSSLPIVLALVINNYIDKKTKNVEK</sequence>
<feature type="transmembrane region" description="Helical" evidence="1">
    <location>
        <begin position="44"/>
        <end position="67"/>
    </location>
</feature>
<keyword evidence="1" id="KW-1133">Transmembrane helix</keyword>
<dbReference type="Proteomes" id="UP000070355">
    <property type="component" value="Unassembled WGS sequence"/>
</dbReference>
<protein>
    <submittedName>
        <fullName evidence="2">Uncharacterized protein</fullName>
    </submittedName>
</protein>